<dbReference type="CDD" id="cd06170">
    <property type="entry name" value="LuxR_C_like"/>
    <property type="match status" value="1"/>
</dbReference>
<keyword evidence="7" id="KW-1185">Reference proteome</keyword>
<dbReference type="EMBL" id="FNEK01000024">
    <property type="protein sequence ID" value="SDJ78985.1"/>
    <property type="molecule type" value="Genomic_DNA"/>
</dbReference>
<dbReference type="InterPro" id="IPR051015">
    <property type="entry name" value="EvgA-like"/>
</dbReference>
<dbReference type="Pfam" id="PF00196">
    <property type="entry name" value="GerE"/>
    <property type="match status" value="1"/>
</dbReference>
<dbReference type="AlphaFoldDB" id="A0A1G8WMX4"/>
<evidence type="ECO:0000256" key="3">
    <source>
        <dbReference type="PROSITE-ProRule" id="PRU00169"/>
    </source>
</evidence>
<dbReference type="InterPro" id="IPR000792">
    <property type="entry name" value="Tscrpt_reg_LuxR_C"/>
</dbReference>
<dbReference type="CDD" id="cd17535">
    <property type="entry name" value="REC_NarL-like"/>
    <property type="match status" value="1"/>
</dbReference>
<evidence type="ECO:0000259" key="5">
    <source>
        <dbReference type="PROSITE" id="PS50110"/>
    </source>
</evidence>
<sequence>MIRVLIADDHVLVRETLGAFVENAGGFELTLVEDLDAACVSMRESRGYDLVLLDYQMPGMNGLEGLSRAMESNRGKPVALMSGVANRKIAQDAMEAGAIGFLPKTMGAKSLVNAIRFMAMGEQFIPVAFMNEPDETEIDHPLAEKLTPRELEVLGGLCRGMANKEIARELDLQEVTIKMNVKTLCRKLEAKNRTHAAMIAKEAGLF</sequence>
<dbReference type="STRING" id="571298.SAMN04488026_102431"/>
<dbReference type="PANTHER" id="PTHR45566">
    <property type="entry name" value="HTH-TYPE TRANSCRIPTIONAL REGULATOR YHJB-RELATED"/>
    <property type="match status" value="1"/>
</dbReference>
<dbReference type="PANTHER" id="PTHR45566:SF2">
    <property type="entry name" value="NARL SUBFAMILY"/>
    <property type="match status" value="1"/>
</dbReference>
<dbReference type="Gene3D" id="1.10.10.10">
    <property type="entry name" value="Winged helix-like DNA-binding domain superfamily/Winged helix DNA-binding domain"/>
    <property type="match status" value="1"/>
</dbReference>
<dbReference type="InterPro" id="IPR016032">
    <property type="entry name" value="Sig_transdc_resp-reg_C-effctor"/>
</dbReference>
<dbReference type="PROSITE" id="PS50043">
    <property type="entry name" value="HTH_LUXR_2"/>
    <property type="match status" value="1"/>
</dbReference>
<evidence type="ECO:0000313" key="6">
    <source>
        <dbReference type="EMBL" id="SDJ78985.1"/>
    </source>
</evidence>
<name>A0A1G8WMX4_9RHOB</name>
<feature type="modified residue" description="4-aspartylphosphate" evidence="3">
    <location>
        <position position="54"/>
    </location>
</feature>
<evidence type="ECO:0000256" key="1">
    <source>
        <dbReference type="ARBA" id="ARBA00022553"/>
    </source>
</evidence>
<organism evidence="6 7">
    <name type="scientific">Aliiruegeria lutimaris</name>
    <dbReference type="NCBI Taxonomy" id="571298"/>
    <lineage>
        <taxon>Bacteria</taxon>
        <taxon>Pseudomonadati</taxon>
        <taxon>Pseudomonadota</taxon>
        <taxon>Alphaproteobacteria</taxon>
        <taxon>Rhodobacterales</taxon>
        <taxon>Roseobacteraceae</taxon>
        <taxon>Aliiruegeria</taxon>
    </lineage>
</organism>
<dbReference type="PROSITE" id="PS50110">
    <property type="entry name" value="RESPONSE_REGULATORY"/>
    <property type="match status" value="1"/>
</dbReference>
<dbReference type="InterPro" id="IPR011006">
    <property type="entry name" value="CheY-like_superfamily"/>
</dbReference>
<feature type="domain" description="Response regulatory" evidence="5">
    <location>
        <begin position="3"/>
        <end position="119"/>
    </location>
</feature>
<dbReference type="SUPFAM" id="SSF52172">
    <property type="entry name" value="CheY-like"/>
    <property type="match status" value="1"/>
</dbReference>
<dbReference type="GO" id="GO:0000160">
    <property type="term" value="P:phosphorelay signal transduction system"/>
    <property type="evidence" value="ECO:0007669"/>
    <property type="project" value="InterPro"/>
</dbReference>
<dbReference type="Gene3D" id="3.40.50.2300">
    <property type="match status" value="1"/>
</dbReference>
<dbReference type="InterPro" id="IPR001789">
    <property type="entry name" value="Sig_transdc_resp-reg_receiver"/>
</dbReference>
<gene>
    <name evidence="6" type="ORF">SAMN04488026_102431</name>
</gene>
<dbReference type="SMART" id="SM00421">
    <property type="entry name" value="HTH_LUXR"/>
    <property type="match status" value="1"/>
</dbReference>
<keyword evidence="2" id="KW-0238">DNA-binding</keyword>
<evidence type="ECO:0000256" key="2">
    <source>
        <dbReference type="ARBA" id="ARBA00023125"/>
    </source>
</evidence>
<dbReference type="SMART" id="SM00448">
    <property type="entry name" value="REC"/>
    <property type="match status" value="1"/>
</dbReference>
<protein>
    <submittedName>
        <fullName evidence="6">Two component transcriptional regulator, LuxR family</fullName>
    </submittedName>
</protein>
<dbReference type="GO" id="GO:0003677">
    <property type="term" value="F:DNA binding"/>
    <property type="evidence" value="ECO:0007669"/>
    <property type="project" value="UniProtKB-KW"/>
</dbReference>
<accession>A0A1G8WMX4</accession>
<dbReference type="GO" id="GO:0006355">
    <property type="term" value="P:regulation of DNA-templated transcription"/>
    <property type="evidence" value="ECO:0007669"/>
    <property type="project" value="InterPro"/>
</dbReference>
<proteinExistence type="predicted"/>
<feature type="domain" description="HTH luxR-type" evidence="4">
    <location>
        <begin position="139"/>
        <end position="204"/>
    </location>
</feature>
<reference evidence="6 7" key="1">
    <citation type="submission" date="2016-10" db="EMBL/GenBank/DDBJ databases">
        <authorList>
            <person name="de Groot N.N."/>
        </authorList>
    </citation>
    <scope>NUCLEOTIDE SEQUENCE [LARGE SCALE GENOMIC DNA]</scope>
    <source>
        <strain evidence="6 7">DSM 25294</strain>
    </source>
</reference>
<dbReference type="SUPFAM" id="SSF46894">
    <property type="entry name" value="C-terminal effector domain of the bipartite response regulators"/>
    <property type="match status" value="1"/>
</dbReference>
<dbReference type="InterPro" id="IPR036388">
    <property type="entry name" value="WH-like_DNA-bd_sf"/>
</dbReference>
<dbReference type="InterPro" id="IPR058245">
    <property type="entry name" value="NreC/VraR/RcsB-like_REC"/>
</dbReference>
<keyword evidence="1 3" id="KW-0597">Phosphoprotein</keyword>
<dbReference type="PRINTS" id="PR00038">
    <property type="entry name" value="HTHLUXR"/>
</dbReference>
<dbReference type="Proteomes" id="UP000199382">
    <property type="component" value="Unassembled WGS sequence"/>
</dbReference>
<evidence type="ECO:0000313" key="7">
    <source>
        <dbReference type="Proteomes" id="UP000199382"/>
    </source>
</evidence>
<evidence type="ECO:0000259" key="4">
    <source>
        <dbReference type="PROSITE" id="PS50043"/>
    </source>
</evidence>
<dbReference type="Pfam" id="PF00072">
    <property type="entry name" value="Response_reg"/>
    <property type="match status" value="1"/>
</dbReference>